<dbReference type="EMBL" id="CP113264">
    <property type="protein sequence ID" value="WAE73511.1"/>
    <property type="molecule type" value="Genomic_DNA"/>
</dbReference>
<evidence type="ECO:0000313" key="2">
    <source>
        <dbReference type="EMBL" id="WAE73511.1"/>
    </source>
</evidence>
<dbReference type="Proteomes" id="UP001156498">
    <property type="component" value="Chromosome"/>
</dbReference>
<sequence>MFPYEWRKSSYSAGQSACVEVATPARAGAAMRDTKHRDLGALSFPSPEWQAFLSTAQSDQP</sequence>
<protein>
    <submittedName>
        <fullName evidence="2">DUF397 domain-containing protein</fullName>
    </submittedName>
</protein>
<proteinExistence type="predicted"/>
<reference evidence="2 3" key="1">
    <citation type="journal article" date="2013" name="Int. J. Syst. Evol. Microbiol.">
        <title>Description of Streptomonospora sediminis sp. nov. and Streptomonospora nanhaiensis sp. nov., and reclassification of Nocardiopsis arabia Hozzein &amp; Goodfellow 2008 as Streptomonospora arabica comb. nov. and emended description of the genus Streptomonospora.</title>
        <authorList>
            <person name="Zhang D.F."/>
            <person name="Pan H.Q."/>
            <person name="He J."/>
            <person name="Zhang X.M."/>
            <person name="Zhang Y.G."/>
            <person name="Klenk H.P."/>
            <person name="Hu J.C."/>
            <person name="Li W.J."/>
        </authorList>
    </citation>
    <scope>NUCLEOTIDE SEQUENCE [LARGE SCALE GENOMIC DNA]</scope>
    <source>
        <strain evidence="2 3">12A09</strain>
    </source>
</reference>
<dbReference type="RefSeq" id="WP_267947298.1">
    <property type="nucleotide sequence ID" value="NZ_CP113264.1"/>
</dbReference>
<gene>
    <name evidence="2" type="ORF">OUQ99_31010</name>
</gene>
<feature type="domain" description="DUF397" evidence="1">
    <location>
        <begin position="5"/>
        <end position="56"/>
    </location>
</feature>
<name>A0ABY6YN82_9ACTN</name>
<evidence type="ECO:0000313" key="3">
    <source>
        <dbReference type="Proteomes" id="UP001156498"/>
    </source>
</evidence>
<keyword evidence="3" id="KW-1185">Reference proteome</keyword>
<evidence type="ECO:0000259" key="1">
    <source>
        <dbReference type="Pfam" id="PF04149"/>
    </source>
</evidence>
<dbReference type="Pfam" id="PF04149">
    <property type="entry name" value="DUF397"/>
    <property type="match status" value="1"/>
</dbReference>
<dbReference type="InterPro" id="IPR007278">
    <property type="entry name" value="DUF397"/>
</dbReference>
<accession>A0ABY6YN82</accession>
<organism evidence="2 3">
    <name type="scientific">Streptomonospora nanhaiensis</name>
    <dbReference type="NCBI Taxonomy" id="1323731"/>
    <lineage>
        <taxon>Bacteria</taxon>
        <taxon>Bacillati</taxon>
        <taxon>Actinomycetota</taxon>
        <taxon>Actinomycetes</taxon>
        <taxon>Streptosporangiales</taxon>
        <taxon>Nocardiopsidaceae</taxon>
        <taxon>Streptomonospora</taxon>
    </lineage>
</organism>